<dbReference type="SUPFAM" id="SSF53474">
    <property type="entry name" value="alpha/beta-Hydrolases"/>
    <property type="match status" value="1"/>
</dbReference>
<dbReference type="Gene3D" id="3.40.50.1820">
    <property type="entry name" value="alpha/beta hydrolase"/>
    <property type="match status" value="1"/>
</dbReference>
<sequence length="271" mass="29265">MHSVEYGSGTPLLLIHGFCLDHRLLLGLDPVFAAGGWRRVYLDLPGMGRSAAGPGINGSDSVAEAVVDFVRKTFGQEKFAVLGNSFGGMIARQLVAEFGDQILGLALLCPVAVAEHSSRDVPAQTVLHADPVLLAGLDQWEAAEYQSMAVVQSPENWILFRDAVLPGPRAFDPAAIERISSTYSLAVEPEARSAPFPGPTLIITGRQDHVVGFRDHLALLDHYVHATFIVLDRAGHNAHLDQPELTEALLAEWLGRMVEKLAATPSETLLH</sequence>
<dbReference type="InterPro" id="IPR029058">
    <property type="entry name" value="AB_hydrolase_fold"/>
</dbReference>
<dbReference type="PANTHER" id="PTHR43798">
    <property type="entry name" value="MONOACYLGLYCEROL LIPASE"/>
    <property type="match status" value="1"/>
</dbReference>
<dbReference type="KEGG" id="ajg:KKR91_06040"/>
<evidence type="ECO:0000259" key="1">
    <source>
        <dbReference type="Pfam" id="PF00561"/>
    </source>
</evidence>
<dbReference type="RefSeq" id="WP_210230654.1">
    <property type="nucleotide sequence ID" value="NZ_CP076022.1"/>
</dbReference>
<dbReference type="AlphaFoldDB" id="A0A975R0P4"/>
<protein>
    <submittedName>
        <fullName evidence="2">Alpha/beta hydrolase</fullName>
    </submittedName>
</protein>
<dbReference type="Pfam" id="PF00561">
    <property type="entry name" value="Abhydrolase_1"/>
    <property type="match status" value="1"/>
</dbReference>
<gene>
    <name evidence="2" type="ORF">KKR91_06040</name>
</gene>
<dbReference type="InterPro" id="IPR000073">
    <property type="entry name" value="AB_hydrolase_1"/>
</dbReference>
<evidence type="ECO:0000313" key="3">
    <source>
        <dbReference type="Proteomes" id="UP000676885"/>
    </source>
</evidence>
<feature type="domain" description="AB hydrolase-1" evidence="1">
    <location>
        <begin position="11"/>
        <end position="133"/>
    </location>
</feature>
<dbReference type="InterPro" id="IPR050266">
    <property type="entry name" value="AB_hydrolase_sf"/>
</dbReference>
<proteinExistence type="predicted"/>
<evidence type="ECO:0000313" key="2">
    <source>
        <dbReference type="EMBL" id="QWC11135.1"/>
    </source>
</evidence>
<dbReference type="PANTHER" id="PTHR43798:SF6">
    <property type="entry name" value="HYDROLASE, PUTATIVE (AFU_ORTHOLOGUE AFUA_4G13070)-RELATED"/>
    <property type="match status" value="1"/>
</dbReference>
<dbReference type="Proteomes" id="UP000676885">
    <property type="component" value="Chromosome"/>
</dbReference>
<keyword evidence="3" id="KW-1185">Reference proteome</keyword>
<dbReference type="EMBL" id="CP076022">
    <property type="protein sequence ID" value="QWC11135.1"/>
    <property type="molecule type" value="Genomic_DNA"/>
</dbReference>
<dbReference type="PRINTS" id="PR00111">
    <property type="entry name" value="ABHYDROLASE"/>
</dbReference>
<name>A0A975R0P4_9MICC</name>
<accession>A0A975R0P4</accession>
<keyword evidence="2" id="KW-0378">Hydrolase</keyword>
<dbReference type="GO" id="GO:0016787">
    <property type="term" value="F:hydrolase activity"/>
    <property type="evidence" value="ECO:0007669"/>
    <property type="project" value="UniProtKB-KW"/>
</dbReference>
<organism evidence="2 3">
    <name type="scientific">Arthrobacter jiangjiafuii</name>
    <dbReference type="NCBI Taxonomy" id="2817475"/>
    <lineage>
        <taxon>Bacteria</taxon>
        <taxon>Bacillati</taxon>
        <taxon>Actinomycetota</taxon>
        <taxon>Actinomycetes</taxon>
        <taxon>Micrococcales</taxon>
        <taxon>Micrococcaceae</taxon>
        <taxon>Arthrobacter</taxon>
    </lineage>
</organism>
<reference evidence="2 3" key="1">
    <citation type="submission" date="2021-05" db="EMBL/GenBank/DDBJ databases">
        <title>Novel species in genus Arthrobacter.</title>
        <authorList>
            <person name="Zhang G."/>
        </authorList>
    </citation>
    <scope>NUCLEOTIDE SEQUENCE [LARGE SCALE GENOMIC DNA]</scope>
    <source>
        <strain evidence="3">zg-ZUI227</strain>
    </source>
</reference>